<dbReference type="Gene3D" id="3.40.50.720">
    <property type="entry name" value="NAD(P)-binding Rossmann-like Domain"/>
    <property type="match status" value="1"/>
</dbReference>
<dbReference type="InterPro" id="IPR036291">
    <property type="entry name" value="NAD(P)-bd_dom_sf"/>
</dbReference>
<dbReference type="EC" id="1.1.1.100" evidence="3"/>
<comment type="caution">
    <text evidence="3">The sequence shown here is derived from an EMBL/GenBank/DDBJ whole genome shotgun (WGS) entry which is preliminary data.</text>
</comment>
<dbReference type="Pfam" id="PF13561">
    <property type="entry name" value="adh_short_C2"/>
    <property type="match status" value="1"/>
</dbReference>
<reference evidence="3 4" key="1">
    <citation type="submission" date="2023-07" db="EMBL/GenBank/DDBJ databases">
        <title>Sorghum-associated microbial communities from plants grown in Nebraska, USA.</title>
        <authorList>
            <person name="Schachtman D."/>
        </authorList>
    </citation>
    <scope>NUCLEOTIDE SEQUENCE [LARGE SCALE GENOMIC DNA]</scope>
    <source>
        <strain evidence="3 4">BE240</strain>
    </source>
</reference>
<accession>A0ABU1VGR7</accession>
<keyword evidence="2 3" id="KW-0560">Oxidoreductase</keyword>
<proteinExistence type="inferred from homology"/>
<keyword evidence="4" id="KW-1185">Reference proteome</keyword>
<evidence type="ECO:0000256" key="1">
    <source>
        <dbReference type="ARBA" id="ARBA00006484"/>
    </source>
</evidence>
<dbReference type="PRINTS" id="PR00081">
    <property type="entry name" value="GDHRDH"/>
</dbReference>
<evidence type="ECO:0000313" key="4">
    <source>
        <dbReference type="Proteomes" id="UP001265550"/>
    </source>
</evidence>
<dbReference type="SUPFAM" id="SSF51735">
    <property type="entry name" value="NAD(P)-binding Rossmann-fold domains"/>
    <property type="match status" value="1"/>
</dbReference>
<dbReference type="CDD" id="cd05233">
    <property type="entry name" value="SDR_c"/>
    <property type="match status" value="1"/>
</dbReference>
<dbReference type="GO" id="GO:0004316">
    <property type="term" value="F:3-oxoacyl-[acyl-carrier-protein] reductase (NADPH) activity"/>
    <property type="evidence" value="ECO:0007669"/>
    <property type="project" value="UniProtKB-EC"/>
</dbReference>
<evidence type="ECO:0000256" key="2">
    <source>
        <dbReference type="ARBA" id="ARBA00023002"/>
    </source>
</evidence>
<evidence type="ECO:0000313" key="3">
    <source>
        <dbReference type="EMBL" id="MDR7096510.1"/>
    </source>
</evidence>
<organism evidence="3 4">
    <name type="scientific">Hydrogenophaga laconesensis</name>
    <dbReference type="NCBI Taxonomy" id="1805971"/>
    <lineage>
        <taxon>Bacteria</taxon>
        <taxon>Pseudomonadati</taxon>
        <taxon>Pseudomonadota</taxon>
        <taxon>Betaproteobacteria</taxon>
        <taxon>Burkholderiales</taxon>
        <taxon>Comamonadaceae</taxon>
        <taxon>Hydrogenophaga</taxon>
    </lineage>
</organism>
<sequence>MNPAPLLGGQLQGQIALVTGATAFIGRAIALELARRGAHVIVNGRNPEAGQAVINEIAANGYCAAFEQADLTHSDAVRAMVDRVAERHGRLDILVASGAGASADSPSFRLFKEMSNGDFDNYIRAHWLTRAFAIQAAARVMALHGRGKIVAVGTDAGRVATVGESFIGGATAGMMQMCRVLARELGRDGIRVNAVAMSYIWDAEPRWGPGSPALEGGHGKGMIENLRKRMLFPVHCQDIANAAAFLAGPESDAITGQTLSVNGGLSTPG</sequence>
<dbReference type="InterPro" id="IPR002347">
    <property type="entry name" value="SDR_fam"/>
</dbReference>
<dbReference type="PANTHER" id="PTHR42760">
    <property type="entry name" value="SHORT-CHAIN DEHYDROGENASES/REDUCTASES FAMILY MEMBER"/>
    <property type="match status" value="1"/>
</dbReference>
<dbReference type="PANTHER" id="PTHR42760:SF133">
    <property type="entry name" value="3-OXOACYL-[ACYL-CARRIER-PROTEIN] REDUCTASE"/>
    <property type="match status" value="1"/>
</dbReference>
<name>A0ABU1VGR7_9BURK</name>
<protein>
    <submittedName>
        <fullName evidence="3">3-oxoacyl-[acyl-carrier protein] reductase</fullName>
        <ecNumber evidence="3">1.1.1.100</ecNumber>
    </submittedName>
</protein>
<gene>
    <name evidence="3" type="ORF">J2X09_004267</name>
</gene>
<dbReference type="EMBL" id="JAVDWE010000014">
    <property type="protein sequence ID" value="MDR7096510.1"/>
    <property type="molecule type" value="Genomic_DNA"/>
</dbReference>
<dbReference type="RefSeq" id="WP_204734772.1">
    <property type="nucleotide sequence ID" value="NZ_JAVDWE010000014.1"/>
</dbReference>
<dbReference type="Proteomes" id="UP001265550">
    <property type="component" value="Unassembled WGS sequence"/>
</dbReference>
<comment type="similarity">
    <text evidence="1">Belongs to the short-chain dehydrogenases/reductases (SDR) family.</text>
</comment>